<keyword evidence="3" id="KW-0633">Potassium transport</keyword>
<feature type="transmembrane region" description="Helical" evidence="12">
    <location>
        <begin position="177"/>
        <end position="193"/>
    </location>
</feature>
<keyword evidence="16" id="KW-1185">Reference proteome</keyword>
<evidence type="ECO:0000256" key="5">
    <source>
        <dbReference type="ARBA" id="ARBA00022826"/>
    </source>
</evidence>
<keyword evidence="5" id="KW-0631">Potassium channel</keyword>
<dbReference type="SUPFAM" id="SSF81324">
    <property type="entry name" value="Voltage-gated potassium channels"/>
    <property type="match status" value="1"/>
</dbReference>
<evidence type="ECO:0000313" key="16">
    <source>
        <dbReference type="Proteomes" id="UP000054937"/>
    </source>
</evidence>
<dbReference type="Gene3D" id="1.20.120.350">
    <property type="entry name" value="Voltage-gated potassium channels. Chain C"/>
    <property type="match status" value="1"/>
</dbReference>
<evidence type="ECO:0000256" key="3">
    <source>
        <dbReference type="ARBA" id="ARBA00022538"/>
    </source>
</evidence>
<keyword evidence="9 12" id="KW-0472">Membrane</keyword>
<feature type="domain" description="Potassium channel" evidence="13">
    <location>
        <begin position="132"/>
        <end position="188"/>
    </location>
</feature>
<comment type="subcellular location">
    <subcellularLocation>
        <location evidence="1">Membrane</location>
        <topology evidence="1">Multi-pass membrane protein</topology>
    </subcellularLocation>
</comment>
<evidence type="ECO:0000256" key="7">
    <source>
        <dbReference type="ARBA" id="ARBA00022989"/>
    </source>
</evidence>
<dbReference type="EMBL" id="LDAU01000155">
    <property type="protein sequence ID" value="KRX02329.1"/>
    <property type="molecule type" value="Genomic_DNA"/>
</dbReference>
<dbReference type="Pfam" id="PF07885">
    <property type="entry name" value="Ion_trans_2"/>
    <property type="match status" value="1"/>
</dbReference>
<keyword evidence="4 12" id="KW-0812">Transmembrane</keyword>
<evidence type="ECO:0000256" key="2">
    <source>
        <dbReference type="ARBA" id="ARBA00022448"/>
    </source>
</evidence>
<dbReference type="InterPro" id="IPR047871">
    <property type="entry name" value="K_chnl_Slo-like"/>
</dbReference>
<dbReference type="InterPro" id="IPR027359">
    <property type="entry name" value="Volt_channel_dom_sf"/>
</dbReference>
<gene>
    <name evidence="15" type="ORF">PPERSA_09946</name>
</gene>
<evidence type="ECO:0000259" key="14">
    <source>
        <dbReference type="Pfam" id="PF22614"/>
    </source>
</evidence>
<dbReference type="PANTHER" id="PTHR10027">
    <property type="entry name" value="CALCIUM-ACTIVATED POTASSIUM CHANNEL ALPHA CHAIN"/>
    <property type="match status" value="1"/>
</dbReference>
<reference evidence="15 16" key="1">
    <citation type="journal article" date="2015" name="Sci. Rep.">
        <title>Genome of the facultative scuticociliatosis pathogen Pseudocohnilembus persalinus provides insight into its virulence through horizontal gene transfer.</title>
        <authorList>
            <person name="Xiong J."/>
            <person name="Wang G."/>
            <person name="Cheng J."/>
            <person name="Tian M."/>
            <person name="Pan X."/>
            <person name="Warren A."/>
            <person name="Jiang C."/>
            <person name="Yuan D."/>
            <person name="Miao W."/>
        </authorList>
    </citation>
    <scope>NUCLEOTIDE SEQUENCE [LARGE SCALE GENOMIC DNA]</scope>
    <source>
        <strain evidence="15">36N120E</strain>
    </source>
</reference>
<evidence type="ECO:0000256" key="6">
    <source>
        <dbReference type="ARBA" id="ARBA00022958"/>
    </source>
</evidence>
<accession>A0A0V0QJB2</accession>
<feature type="transmembrane region" description="Helical" evidence="12">
    <location>
        <begin position="155"/>
        <end position="171"/>
    </location>
</feature>
<comment type="caution">
    <text evidence="15">The sequence shown here is derived from an EMBL/GenBank/DDBJ whole genome shotgun (WGS) entry which is preliminary data.</text>
</comment>
<dbReference type="Pfam" id="PF22614">
    <property type="entry name" value="Slo-like_RCK"/>
    <property type="match status" value="1"/>
</dbReference>
<evidence type="ECO:0000256" key="11">
    <source>
        <dbReference type="ARBA" id="ARBA00034430"/>
    </source>
</evidence>
<comment type="catalytic activity">
    <reaction evidence="11">
        <text>K(+)(in) = K(+)(out)</text>
        <dbReference type="Rhea" id="RHEA:29463"/>
        <dbReference type="ChEBI" id="CHEBI:29103"/>
    </reaction>
</comment>
<dbReference type="GO" id="GO:0016020">
    <property type="term" value="C:membrane"/>
    <property type="evidence" value="ECO:0007669"/>
    <property type="project" value="UniProtKB-SubCell"/>
</dbReference>
<keyword evidence="6" id="KW-0630">Potassium</keyword>
<protein>
    <submittedName>
        <fullName evidence="15">Uncharacterized protein</fullName>
    </submittedName>
</protein>
<keyword evidence="10" id="KW-0407">Ion channel</keyword>
<feature type="domain" description="RCK N-terminal" evidence="14">
    <location>
        <begin position="221"/>
        <end position="272"/>
    </location>
</feature>
<keyword evidence="2" id="KW-0813">Transport</keyword>
<organism evidence="15 16">
    <name type="scientific">Pseudocohnilembus persalinus</name>
    <name type="common">Ciliate</name>
    <dbReference type="NCBI Taxonomy" id="266149"/>
    <lineage>
        <taxon>Eukaryota</taxon>
        <taxon>Sar</taxon>
        <taxon>Alveolata</taxon>
        <taxon>Ciliophora</taxon>
        <taxon>Intramacronucleata</taxon>
        <taxon>Oligohymenophorea</taxon>
        <taxon>Scuticociliatia</taxon>
        <taxon>Philasterida</taxon>
        <taxon>Pseudocohnilembidae</taxon>
        <taxon>Pseudocohnilembus</taxon>
    </lineage>
</organism>
<evidence type="ECO:0000256" key="9">
    <source>
        <dbReference type="ARBA" id="ARBA00023136"/>
    </source>
</evidence>
<name>A0A0V0QJB2_PSEPJ</name>
<feature type="transmembrane region" description="Helical" evidence="12">
    <location>
        <begin position="124"/>
        <end position="143"/>
    </location>
</feature>
<dbReference type="Gene3D" id="1.10.287.70">
    <property type="match status" value="1"/>
</dbReference>
<dbReference type="GO" id="GO:0005267">
    <property type="term" value="F:potassium channel activity"/>
    <property type="evidence" value="ECO:0007669"/>
    <property type="project" value="UniProtKB-KW"/>
</dbReference>
<keyword evidence="7 12" id="KW-1133">Transmembrane helix</keyword>
<keyword evidence="8" id="KW-0406">Ion transport</keyword>
<evidence type="ECO:0000256" key="4">
    <source>
        <dbReference type="ARBA" id="ARBA00022692"/>
    </source>
</evidence>
<evidence type="ECO:0000256" key="8">
    <source>
        <dbReference type="ARBA" id="ARBA00023065"/>
    </source>
</evidence>
<evidence type="ECO:0000256" key="1">
    <source>
        <dbReference type="ARBA" id="ARBA00004141"/>
    </source>
</evidence>
<dbReference type="InterPro" id="IPR003148">
    <property type="entry name" value="RCK_N"/>
</dbReference>
<dbReference type="AlphaFoldDB" id="A0A0V0QJB2"/>
<evidence type="ECO:0000313" key="15">
    <source>
        <dbReference type="EMBL" id="KRX02329.1"/>
    </source>
</evidence>
<evidence type="ECO:0000256" key="10">
    <source>
        <dbReference type="ARBA" id="ARBA00023303"/>
    </source>
</evidence>
<evidence type="ECO:0000259" key="13">
    <source>
        <dbReference type="Pfam" id="PF07885"/>
    </source>
</evidence>
<sequence>MNVIGSLTMSFIHAIDTYAWIYNQPSIPGNQNLQDIQNLIEFSLNIYFILDLLLNIYISENKLFQAFQAINIVEYISILPTFLLRLNLYSATKVIVSTRALRFLLISKLTPLFAKRSWDVGKQYFQLIFTVLSILWLGSNFLLVVEKQDYAFHNYFYFCIVTLSTVGFGDIYPKSELGRLCVVIILISLLSILPRQAEALKRSLNQNSEYARKSYKRSQNQAKHIVILGNTNTQAYHTFLEEFYHKDHGFIETPCVIFKNRPPDEEMKSLLQ</sequence>
<dbReference type="InParanoid" id="A0A0V0QJB2"/>
<proteinExistence type="predicted"/>
<dbReference type="InterPro" id="IPR013099">
    <property type="entry name" value="K_chnl_dom"/>
</dbReference>
<dbReference type="OrthoDB" id="10035564at2759"/>
<dbReference type="Proteomes" id="UP000054937">
    <property type="component" value="Unassembled WGS sequence"/>
</dbReference>
<evidence type="ECO:0000256" key="12">
    <source>
        <dbReference type="SAM" id="Phobius"/>
    </source>
</evidence>
<dbReference type="PANTHER" id="PTHR10027:SF10">
    <property type="entry name" value="SLOWPOKE 2, ISOFORM D"/>
    <property type="match status" value="1"/>
</dbReference>
<dbReference type="PRINTS" id="PR00169">
    <property type="entry name" value="KCHANNEL"/>
</dbReference>